<keyword evidence="1" id="KW-0472">Membrane</keyword>
<dbReference type="EMBL" id="BAAACI010000001">
    <property type="protein sequence ID" value="GAA0766641.1"/>
    <property type="molecule type" value="Genomic_DNA"/>
</dbReference>
<keyword evidence="3" id="KW-1185">Reference proteome</keyword>
<accession>A0ABP3VUH3</accession>
<protein>
    <submittedName>
        <fullName evidence="2">Uncharacterized protein</fullName>
    </submittedName>
</protein>
<evidence type="ECO:0000313" key="2">
    <source>
        <dbReference type="EMBL" id="GAA0766641.1"/>
    </source>
</evidence>
<proteinExistence type="predicted"/>
<evidence type="ECO:0000313" key="3">
    <source>
        <dbReference type="Proteomes" id="UP001501047"/>
    </source>
</evidence>
<keyword evidence="1" id="KW-1133">Transmembrane helix</keyword>
<feature type="transmembrane region" description="Helical" evidence="1">
    <location>
        <begin position="27"/>
        <end position="47"/>
    </location>
</feature>
<comment type="caution">
    <text evidence="2">The sequence shown here is derived from an EMBL/GenBank/DDBJ whole genome shotgun (WGS) entry which is preliminary data.</text>
</comment>
<sequence length="57" mass="6257">MALKDIDIKSKFKNLELEQLEKHSEKLSSALVVGVVIGAIGIGYKVTKTIMKVKGKK</sequence>
<dbReference type="RefSeq" id="WP_343823244.1">
    <property type="nucleotide sequence ID" value="NZ_BAAACI010000001.1"/>
</dbReference>
<dbReference type="Proteomes" id="UP001501047">
    <property type="component" value="Unassembled WGS sequence"/>
</dbReference>
<gene>
    <name evidence="2" type="ORF">GCM10008908_04620</name>
</gene>
<name>A0ABP3VUH3_CLOSU</name>
<reference evidence="3" key="1">
    <citation type="journal article" date="2019" name="Int. J. Syst. Evol. Microbiol.">
        <title>The Global Catalogue of Microorganisms (GCM) 10K type strain sequencing project: providing services to taxonomists for standard genome sequencing and annotation.</title>
        <authorList>
            <consortium name="The Broad Institute Genomics Platform"/>
            <consortium name="The Broad Institute Genome Sequencing Center for Infectious Disease"/>
            <person name="Wu L."/>
            <person name="Ma J."/>
        </authorList>
    </citation>
    <scope>NUCLEOTIDE SEQUENCE [LARGE SCALE GENOMIC DNA]</scope>
    <source>
        <strain evidence="3">JCM 1417</strain>
    </source>
</reference>
<organism evidence="2 3">
    <name type="scientific">Clostridium subterminale</name>
    <dbReference type="NCBI Taxonomy" id="1550"/>
    <lineage>
        <taxon>Bacteria</taxon>
        <taxon>Bacillati</taxon>
        <taxon>Bacillota</taxon>
        <taxon>Clostridia</taxon>
        <taxon>Eubacteriales</taxon>
        <taxon>Clostridiaceae</taxon>
        <taxon>Clostridium</taxon>
    </lineage>
</organism>
<evidence type="ECO:0000256" key="1">
    <source>
        <dbReference type="SAM" id="Phobius"/>
    </source>
</evidence>
<keyword evidence="1" id="KW-0812">Transmembrane</keyword>